<dbReference type="EMBL" id="QMWO01000023">
    <property type="protein sequence ID" value="RLG70091.1"/>
    <property type="molecule type" value="Genomic_DNA"/>
</dbReference>
<comment type="caution">
    <text evidence="1">The sequence shown here is derived from an EMBL/GenBank/DDBJ whole genome shotgun (WGS) entry which is preliminary data.</text>
</comment>
<dbReference type="Proteomes" id="UP000277633">
    <property type="component" value="Unassembled WGS sequence"/>
</dbReference>
<dbReference type="AlphaFoldDB" id="A0A497JGD6"/>
<evidence type="ECO:0000313" key="1">
    <source>
        <dbReference type="EMBL" id="RLG70091.1"/>
    </source>
</evidence>
<name>A0A497JGD6_9ARCH</name>
<organism evidence="1 2">
    <name type="scientific">Candidatus Iainarchaeum sp</name>
    <dbReference type="NCBI Taxonomy" id="3101447"/>
    <lineage>
        <taxon>Archaea</taxon>
        <taxon>Candidatus Iainarchaeota</taxon>
        <taxon>Candidatus Iainarchaeia</taxon>
        <taxon>Candidatus Iainarchaeales</taxon>
        <taxon>Candidatus Iainarchaeaceae</taxon>
        <taxon>Candidatus Iainarchaeum</taxon>
    </lineage>
</organism>
<sequence>MVVDCKAQISLEMILVLAALIVVALLVVSKLQASASKASKIIDKRSEDLIEKIDEIGDLSK</sequence>
<evidence type="ECO:0008006" key="3">
    <source>
        <dbReference type="Google" id="ProtNLM"/>
    </source>
</evidence>
<accession>A0A497JGD6</accession>
<proteinExistence type="predicted"/>
<reference evidence="1 2" key="1">
    <citation type="submission" date="2018-06" db="EMBL/GenBank/DDBJ databases">
        <title>Extensive metabolic versatility and redundancy in microbially diverse, dynamic hydrothermal sediments.</title>
        <authorList>
            <person name="Dombrowski N."/>
            <person name="Teske A."/>
            <person name="Baker B.J."/>
        </authorList>
    </citation>
    <scope>NUCLEOTIDE SEQUENCE [LARGE SCALE GENOMIC DNA]</scope>
    <source>
        <strain evidence="1">B9_G13</strain>
    </source>
</reference>
<gene>
    <name evidence="1" type="ORF">DRO07_01035</name>
</gene>
<protein>
    <recommendedName>
        <fullName evidence="3">Class III signal peptide-containing protein</fullName>
    </recommendedName>
</protein>
<evidence type="ECO:0000313" key="2">
    <source>
        <dbReference type="Proteomes" id="UP000277633"/>
    </source>
</evidence>